<feature type="repeat" description="Lumazine-binding" evidence="3">
    <location>
        <begin position="11"/>
        <end position="107"/>
    </location>
</feature>
<dbReference type="NCBIfam" id="NF006767">
    <property type="entry name" value="PRK09289.1"/>
    <property type="match status" value="1"/>
</dbReference>
<dbReference type="InterPro" id="IPR001783">
    <property type="entry name" value="Lumazine-bd"/>
</dbReference>
<protein>
    <recommendedName>
        <fullName evidence="2">Riboflavin synthase</fullName>
        <ecNumber evidence="2">2.5.1.9</ecNumber>
    </recommendedName>
</protein>
<comment type="caution">
    <text evidence="5">The sequence shown here is derived from an EMBL/GenBank/DDBJ whole genome shotgun (WGS) entry which is preliminary data.</text>
</comment>
<evidence type="ECO:0000256" key="1">
    <source>
        <dbReference type="ARBA" id="ARBA00022737"/>
    </source>
</evidence>
<dbReference type="EC" id="2.5.1.9" evidence="2"/>
<keyword evidence="1" id="KW-0677">Repeat</keyword>
<feature type="repeat" description="Lumazine-binding" evidence="3">
    <location>
        <begin position="108"/>
        <end position="204"/>
    </location>
</feature>
<evidence type="ECO:0000259" key="4">
    <source>
        <dbReference type="PROSITE" id="PS51177"/>
    </source>
</evidence>
<sequence>MNIEIHTEVWMFSGIVQEVGTIKTLNQKNNVKTIEVNCSENFSRDLKIGDSISVDGVCLTVVKIGKHLLSFEVIEESVNRSIIAEYQEGTRVNLENSLKYGGSVGGHLCSGHVHSKGQIKEVELNGDSKNMLIEIDKQWAKYVLEKGYICINGCSLTIGKIKGNNFNIHLIPETLRATNLNELLFGKYVNIEIDQSTVAVVDTTERLARGK</sequence>
<dbReference type="Proteomes" id="UP000315825">
    <property type="component" value="Unassembled WGS sequence"/>
</dbReference>
<proteinExistence type="predicted"/>
<dbReference type="CDD" id="cd00402">
    <property type="entry name" value="Riboflavin_synthase_like"/>
    <property type="match status" value="1"/>
</dbReference>
<feature type="domain" description="Lumazine-binding" evidence="4">
    <location>
        <begin position="11"/>
        <end position="107"/>
    </location>
</feature>
<dbReference type="EMBL" id="SHBE01000013">
    <property type="protein sequence ID" value="RZO25625.1"/>
    <property type="molecule type" value="Genomic_DNA"/>
</dbReference>
<organism evidence="5 6">
    <name type="scientific">SAR86 cluster bacterium</name>
    <dbReference type="NCBI Taxonomy" id="2030880"/>
    <lineage>
        <taxon>Bacteria</taxon>
        <taxon>Pseudomonadati</taxon>
        <taxon>Pseudomonadota</taxon>
        <taxon>Gammaproteobacteria</taxon>
        <taxon>SAR86 cluster</taxon>
    </lineage>
</organism>
<feature type="domain" description="Lumazine-binding" evidence="4">
    <location>
        <begin position="108"/>
        <end position="204"/>
    </location>
</feature>
<name>A0A520MWP0_9GAMM</name>
<dbReference type="PANTHER" id="PTHR21098">
    <property type="entry name" value="RIBOFLAVIN SYNTHASE ALPHA CHAIN"/>
    <property type="match status" value="1"/>
</dbReference>
<reference evidence="5 6" key="1">
    <citation type="submission" date="2019-02" db="EMBL/GenBank/DDBJ databases">
        <title>Prokaryotic population dynamics and viral predation in marine succession experiment using metagenomics: the confinement effect.</title>
        <authorList>
            <person name="Haro-Moreno J.M."/>
            <person name="Rodriguez-Valera F."/>
            <person name="Lopez-Perez M."/>
        </authorList>
    </citation>
    <scope>NUCLEOTIDE SEQUENCE [LARGE SCALE GENOMIC DNA]</scope>
    <source>
        <strain evidence="5">MED-G159</strain>
    </source>
</reference>
<dbReference type="GO" id="GO:0004746">
    <property type="term" value="F:riboflavin synthase activity"/>
    <property type="evidence" value="ECO:0007669"/>
    <property type="project" value="UniProtKB-UniRule"/>
</dbReference>
<dbReference type="InterPro" id="IPR023366">
    <property type="entry name" value="ATP_synth_asu-like_sf"/>
</dbReference>
<evidence type="ECO:0000256" key="2">
    <source>
        <dbReference type="NCBIfam" id="TIGR00187"/>
    </source>
</evidence>
<dbReference type="PROSITE" id="PS51177">
    <property type="entry name" value="LUMAZINE_BIND"/>
    <property type="match status" value="2"/>
</dbReference>
<dbReference type="SUPFAM" id="SSF63380">
    <property type="entry name" value="Riboflavin synthase domain-like"/>
    <property type="match status" value="2"/>
</dbReference>
<evidence type="ECO:0000313" key="5">
    <source>
        <dbReference type="EMBL" id="RZO25625.1"/>
    </source>
</evidence>
<dbReference type="PANTHER" id="PTHR21098:SF0">
    <property type="entry name" value="RIBOFLAVIN SYNTHASE"/>
    <property type="match status" value="1"/>
</dbReference>
<dbReference type="NCBIfam" id="TIGR00187">
    <property type="entry name" value="ribE"/>
    <property type="match status" value="1"/>
</dbReference>
<dbReference type="InterPro" id="IPR017938">
    <property type="entry name" value="Riboflavin_synthase-like_b-brl"/>
</dbReference>
<dbReference type="NCBIfam" id="NF009566">
    <property type="entry name" value="PRK13020.1"/>
    <property type="match status" value="1"/>
</dbReference>
<gene>
    <name evidence="5" type="ORF">EVA92_04785</name>
</gene>
<evidence type="ECO:0000256" key="3">
    <source>
        <dbReference type="PROSITE-ProRule" id="PRU00524"/>
    </source>
</evidence>
<dbReference type="Pfam" id="PF00677">
    <property type="entry name" value="Lum_binding"/>
    <property type="match status" value="2"/>
</dbReference>
<dbReference type="AlphaFoldDB" id="A0A520MWP0"/>
<dbReference type="PIRSF" id="PIRSF000498">
    <property type="entry name" value="Riboflavin_syn_A"/>
    <property type="match status" value="1"/>
</dbReference>
<dbReference type="InterPro" id="IPR026017">
    <property type="entry name" value="Lumazine-bd_dom"/>
</dbReference>
<dbReference type="Gene3D" id="2.40.30.20">
    <property type="match status" value="2"/>
</dbReference>
<dbReference type="GO" id="GO:0009231">
    <property type="term" value="P:riboflavin biosynthetic process"/>
    <property type="evidence" value="ECO:0007669"/>
    <property type="project" value="TreeGrafter"/>
</dbReference>
<evidence type="ECO:0000313" key="6">
    <source>
        <dbReference type="Proteomes" id="UP000315825"/>
    </source>
</evidence>
<accession>A0A520MWP0</accession>